<sequence>MAKPLSSTLNGLLLLPQIPSSLYLDLHRLSSIRPVHSSTDIFTVNELVHSRWVMPSDRKRRRMVYLRLNVKNLSAIESTSILDQIDGFLELFVHAILSDDVPTLAGQADRDLAIIFATSLYKGLVADVAFAIMWVIGEGRQLHDQEDKHHGIARYADLHLTSRLAVD</sequence>
<organism evidence="1 2">
    <name type="scientific">Calycina marina</name>
    <dbReference type="NCBI Taxonomy" id="1763456"/>
    <lineage>
        <taxon>Eukaryota</taxon>
        <taxon>Fungi</taxon>
        <taxon>Dikarya</taxon>
        <taxon>Ascomycota</taxon>
        <taxon>Pezizomycotina</taxon>
        <taxon>Leotiomycetes</taxon>
        <taxon>Helotiales</taxon>
        <taxon>Pezizellaceae</taxon>
        <taxon>Calycina</taxon>
    </lineage>
</organism>
<keyword evidence="2" id="KW-1185">Reference proteome</keyword>
<dbReference type="EMBL" id="MU253815">
    <property type="protein sequence ID" value="KAG9246159.1"/>
    <property type="molecule type" value="Genomic_DNA"/>
</dbReference>
<evidence type="ECO:0000313" key="2">
    <source>
        <dbReference type="Proteomes" id="UP000887226"/>
    </source>
</evidence>
<dbReference type="Proteomes" id="UP000887226">
    <property type="component" value="Unassembled WGS sequence"/>
</dbReference>
<accession>A0A9P7Z680</accession>
<comment type="caution">
    <text evidence="1">The sequence shown here is derived from an EMBL/GenBank/DDBJ whole genome shotgun (WGS) entry which is preliminary data.</text>
</comment>
<protein>
    <submittedName>
        <fullName evidence="1">Uncharacterized protein</fullName>
    </submittedName>
</protein>
<proteinExistence type="predicted"/>
<gene>
    <name evidence="1" type="ORF">BJ878DRAFT_307785</name>
</gene>
<reference evidence="1" key="1">
    <citation type="journal article" date="2021" name="IMA Fungus">
        <title>Genomic characterization of three marine fungi, including Emericellopsis atlantica sp. nov. with signatures of a generalist lifestyle and marine biomass degradation.</title>
        <authorList>
            <person name="Hagestad O.C."/>
            <person name="Hou L."/>
            <person name="Andersen J.H."/>
            <person name="Hansen E.H."/>
            <person name="Altermark B."/>
            <person name="Li C."/>
            <person name="Kuhnert E."/>
            <person name="Cox R.J."/>
            <person name="Crous P.W."/>
            <person name="Spatafora J.W."/>
            <person name="Lail K."/>
            <person name="Amirebrahimi M."/>
            <person name="Lipzen A."/>
            <person name="Pangilinan J."/>
            <person name="Andreopoulos W."/>
            <person name="Hayes R.D."/>
            <person name="Ng V."/>
            <person name="Grigoriev I.V."/>
            <person name="Jackson S.A."/>
            <person name="Sutton T.D.S."/>
            <person name="Dobson A.D.W."/>
            <person name="Rama T."/>
        </authorList>
    </citation>
    <scope>NUCLEOTIDE SEQUENCE</scope>
    <source>
        <strain evidence="1">TRa3180A</strain>
    </source>
</reference>
<dbReference type="AlphaFoldDB" id="A0A9P7Z680"/>
<name>A0A9P7Z680_9HELO</name>
<evidence type="ECO:0000313" key="1">
    <source>
        <dbReference type="EMBL" id="KAG9246159.1"/>
    </source>
</evidence>